<comment type="caution">
    <text evidence="2">The sequence shown here is derived from an EMBL/GenBank/DDBJ whole genome shotgun (WGS) entry which is preliminary data.</text>
</comment>
<reference evidence="1 4" key="2">
    <citation type="submission" date="2024-01" db="EMBL/GenBank/DDBJ databases">
        <title>Genome mining of biosynthetic gene clusters to explore secondary metabolites of Streptomyces sp.</title>
        <authorList>
            <person name="Baig A."/>
            <person name="Ajitkumar Shintre N."/>
            <person name="Kumar H."/>
            <person name="Anbarasu A."/>
            <person name="Ramaiah S."/>
        </authorList>
    </citation>
    <scope>NUCLEOTIDE SEQUENCE [LARGE SCALE GENOMIC DNA]</scope>
    <source>
        <strain evidence="1 4">A01</strain>
    </source>
</reference>
<evidence type="ECO:0000313" key="2">
    <source>
        <dbReference type="EMBL" id="MYR34495.1"/>
    </source>
</evidence>
<organism evidence="2 3">
    <name type="scientific">Nocardiopsis alba</name>
    <dbReference type="NCBI Taxonomy" id="53437"/>
    <lineage>
        <taxon>Bacteria</taxon>
        <taxon>Bacillati</taxon>
        <taxon>Actinomycetota</taxon>
        <taxon>Actinomycetes</taxon>
        <taxon>Streptosporangiales</taxon>
        <taxon>Nocardiopsidaceae</taxon>
        <taxon>Nocardiopsis</taxon>
    </lineage>
</organism>
<dbReference type="GO" id="GO:0016853">
    <property type="term" value="F:isomerase activity"/>
    <property type="evidence" value="ECO:0007669"/>
    <property type="project" value="UniProtKB-KW"/>
</dbReference>
<dbReference type="GO" id="GO:0097367">
    <property type="term" value="F:carbohydrate derivative binding"/>
    <property type="evidence" value="ECO:0007669"/>
    <property type="project" value="InterPro"/>
</dbReference>
<sequence>MTADSLAADLAGKPEALSALSRRFPRWDPYAALPALLDDEPASVRFLAIGSAHRACSVAAARLRRAGIGAQADLSSSAEEPPAGPETLVVGVTLGDGQRELCASLERYVGRSPVVVLAPDPDTVVARYADLLVPLRTGEEASGLGCHAYRNALALLLLLGHRLGAPVGGSGNFPGLLMRVSHAEETLLKRAPEWVPEVAEVLESPSGVHLVAPAERLATAWQGALVLRRGPIRTAHVAETGEWSHTDRHPAAVTDYRALLFAGSSYDQRFAEHLVQLRGAFVAVGSTPDRERVPGAAATVRYPGDTDPDVRLLTEPLVPELLAAHWWARTDR</sequence>
<protein>
    <submittedName>
        <fullName evidence="2">Sugar isomerase</fullName>
    </submittedName>
</protein>
<dbReference type="RefSeq" id="WP_014909138.1">
    <property type="nucleotide sequence ID" value="NZ_JAYMRS010000002.1"/>
</dbReference>
<dbReference type="EMBL" id="WWHY01000001">
    <property type="protein sequence ID" value="MYR34495.1"/>
    <property type="molecule type" value="Genomic_DNA"/>
</dbReference>
<dbReference type="Proteomes" id="UP001585053">
    <property type="component" value="Unassembled WGS sequence"/>
</dbReference>
<keyword evidence="4" id="KW-1185">Reference proteome</keyword>
<accession>A0A7K2IXI7</accession>
<proteinExistence type="predicted"/>
<dbReference type="SUPFAM" id="SSF53697">
    <property type="entry name" value="SIS domain"/>
    <property type="match status" value="1"/>
</dbReference>
<name>A0A7K2IXI7_9ACTN</name>
<dbReference type="GO" id="GO:1901135">
    <property type="term" value="P:carbohydrate derivative metabolic process"/>
    <property type="evidence" value="ECO:0007669"/>
    <property type="project" value="InterPro"/>
</dbReference>
<evidence type="ECO:0000313" key="3">
    <source>
        <dbReference type="Proteomes" id="UP000467124"/>
    </source>
</evidence>
<evidence type="ECO:0000313" key="4">
    <source>
        <dbReference type="Proteomes" id="UP001585053"/>
    </source>
</evidence>
<evidence type="ECO:0000313" key="1">
    <source>
        <dbReference type="EMBL" id="MFB8767474.1"/>
    </source>
</evidence>
<dbReference type="EMBL" id="JAYMRS010000002">
    <property type="protein sequence ID" value="MFB8767474.1"/>
    <property type="molecule type" value="Genomic_DNA"/>
</dbReference>
<keyword evidence="2" id="KW-0413">Isomerase</keyword>
<gene>
    <name evidence="2" type="ORF">GTW20_20160</name>
    <name evidence="1" type="ORF">VSQ78_07140</name>
</gene>
<dbReference type="AlphaFoldDB" id="A0A7K2IXI7"/>
<dbReference type="Proteomes" id="UP000467124">
    <property type="component" value="Unassembled WGS sequence"/>
</dbReference>
<dbReference type="InterPro" id="IPR046348">
    <property type="entry name" value="SIS_dom_sf"/>
</dbReference>
<dbReference type="Gene3D" id="3.40.50.10490">
    <property type="entry name" value="Glucose-6-phosphate isomerase like protein, domain 1"/>
    <property type="match status" value="1"/>
</dbReference>
<reference evidence="2 3" key="1">
    <citation type="journal article" date="2019" name="Nat. Commun.">
        <title>The antimicrobial potential of Streptomyces from insect microbiomes.</title>
        <authorList>
            <person name="Chevrette M.G."/>
            <person name="Carlson C.M."/>
            <person name="Ortega H.E."/>
            <person name="Thomas C."/>
            <person name="Ananiev G.E."/>
            <person name="Barns K.J."/>
            <person name="Book A.J."/>
            <person name="Cagnazzo J."/>
            <person name="Carlos C."/>
            <person name="Flanigan W."/>
            <person name="Grubbs K.J."/>
            <person name="Horn H.A."/>
            <person name="Hoffmann F.M."/>
            <person name="Klassen J.L."/>
            <person name="Knack J.J."/>
            <person name="Lewin G.R."/>
            <person name="McDonald B.R."/>
            <person name="Muller L."/>
            <person name="Melo W.G.P."/>
            <person name="Pinto-Tomas A.A."/>
            <person name="Schmitz A."/>
            <person name="Wendt-Pienkowski E."/>
            <person name="Wildman S."/>
            <person name="Zhao M."/>
            <person name="Zhang F."/>
            <person name="Bugni T.S."/>
            <person name="Andes D.R."/>
            <person name="Pupo M.T."/>
            <person name="Currie C.R."/>
        </authorList>
    </citation>
    <scope>NUCLEOTIDE SEQUENCE [LARGE SCALE GENOMIC DNA]</scope>
    <source>
        <strain evidence="2 3">SID5840</strain>
    </source>
</reference>
<dbReference type="OMA" id="CETGDWS"/>